<keyword evidence="4" id="KW-1185">Reference proteome</keyword>
<reference evidence="3" key="1">
    <citation type="submission" date="2022-11" db="EMBL/GenBank/DDBJ databases">
        <authorList>
            <person name="Kikuchi T."/>
        </authorList>
    </citation>
    <scope>NUCLEOTIDE SEQUENCE</scope>
    <source>
        <strain evidence="3">PS1010</strain>
    </source>
</reference>
<gene>
    <name evidence="3" type="ORF">CAMP_LOCUS549</name>
</gene>
<keyword evidence="2" id="KW-0472">Membrane</keyword>
<evidence type="ECO:0000256" key="1">
    <source>
        <dbReference type="SAM" id="MobiDB-lite"/>
    </source>
</evidence>
<dbReference type="OrthoDB" id="5860380at2759"/>
<feature type="transmembrane region" description="Helical" evidence="2">
    <location>
        <begin position="257"/>
        <end position="282"/>
    </location>
</feature>
<protein>
    <recommendedName>
        <fullName evidence="5">PWWP domain-containing protein</fullName>
    </recommendedName>
</protein>
<keyword evidence="2" id="KW-1133">Transmembrane helix</keyword>
<sequence>MSAVKRGDVIWVPYRKDPMWPALVQNSYSKKVSYIFFPVDESVQVSRTSTFSCATKLCYALLFNEDLGENVDVELKNAYLAACNYMRNRGMRRGSDIRSRQDPPTPTPQPTPNKRKSSNSSPADITSPIKKLLIKGEVDENDEEDDASCSATTTASLSETEAKKKQSESPPITPKINRHRTSSINLEQKSREVMAIMNENIEHWFDEMWQSDRVKMYKQPKRDGLSISFRNNLLTATDFDNIVDRLVQMIRRRNPNISLIISLHIISSIILPHCMISCLTIYKSMTYERAMRAYAKIKPVYPKDGLEELCRIACIEREALLLS</sequence>
<evidence type="ECO:0000313" key="3">
    <source>
        <dbReference type="EMBL" id="CAI5437912.1"/>
    </source>
</evidence>
<proteinExistence type="predicted"/>
<dbReference type="AlphaFoldDB" id="A0A9P1I3N6"/>
<dbReference type="EMBL" id="CANHGI010000001">
    <property type="protein sequence ID" value="CAI5437912.1"/>
    <property type="molecule type" value="Genomic_DNA"/>
</dbReference>
<evidence type="ECO:0008006" key="5">
    <source>
        <dbReference type="Google" id="ProtNLM"/>
    </source>
</evidence>
<accession>A0A9P1I3N6</accession>
<dbReference type="Proteomes" id="UP001152747">
    <property type="component" value="Unassembled WGS sequence"/>
</dbReference>
<keyword evidence="2" id="KW-0812">Transmembrane</keyword>
<feature type="compositionally biased region" description="Low complexity" evidence="1">
    <location>
        <begin position="148"/>
        <end position="159"/>
    </location>
</feature>
<evidence type="ECO:0000313" key="4">
    <source>
        <dbReference type="Proteomes" id="UP001152747"/>
    </source>
</evidence>
<organism evidence="3 4">
    <name type="scientific">Caenorhabditis angaria</name>
    <dbReference type="NCBI Taxonomy" id="860376"/>
    <lineage>
        <taxon>Eukaryota</taxon>
        <taxon>Metazoa</taxon>
        <taxon>Ecdysozoa</taxon>
        <taxon>Nematoda</taxon>
        <taxon>Chromadorea</taxon>
        <taxon>Rhabditida</taxon>
        <taxon>Rhabditina</taxon>
        <taxon>Rhabditomorpha</taxon>
        <taxon>Rhabditoidea</taxon>
        <taxon>Rhabditidae</taxon>
        <taxon>Peloderinae</taxon>
        <taxon>Caenorhabditis</taxon>
    </lineage>
</organism>
<feature type="region of interest" description="Disordered" evidence="1">
    <location>
        <begin position="91"/>
        <end position="183"/>
    </location>
</feature>
<comment type="caution">
    <text evidence="3">The sequence shown here is derived from an EMBL/GenBank/DDBJ whole genome shotgun (WGS) entry which is preliminary data.</text>
</comment>
<evidence type="ECO:0000256" key="2">
    <source>
        <dbReference type="SAM" id="Phobius"/>
    </source>
</evidence>
<name>A0A9P1I3N6_9PELO</name>